<name>A0A1L9S5G1_9EURO</name>
<keyword evidence="3" id="KW-0285">Flavoprotein</keyword>
<dbReference type="GO" id="GO:0071949">
    <property type="term" value="F:FAD binding"/>
    <property type="evidence" value="ECO:0007669"/>
    <property type="project" value="InterPro"/>
</dbReference>
<dbReference type="PANTHER" id="PTHR11530">
    <property type="entry name" value="D-AMINO ACID OXIDASE"/>
    <property type="match status" value="1"/>
</dbReference>
<gene>
    <name evidence="8" type="ORF">ASPZODRAFT_20515</name>
</gene>
<evidence type="ECO:0000256" key="5">
    <source>
        <dbReference type="ARBA" id="ARBA00023002"/>
    </source>
</evidence>
<dbReference type="EMBL" id="KV878360">
    <property type="protein sequence ID" value="OJJ42398.1"/>
    <property type="molecule type" value="Genomic_DNA"/>
</dbReference>
<dbReference type="PROSITE" id="PS51257">
    <property type="entry name" value="PROKAR_LIPOPROTEIN"/>
    <property type="match status" value="1"/>
</dbReference>
<keyword evidence="5" id="KW-0560">Oxidoreductase</keyword>
<organism evidence="8 9">
    <name type="scientific">Penicilliopsis zonata CBS 506.65</name>
    <dbReference type="NCBI Taxonomy" id="1073090"/>
    <lineage>
        <taxon>Eukaryota</taxon>
        <taxon>Fungi</taxon>
        <taxon>Dikarya</taxon>
        <taxon>Ascomycota</taxon>
        <taxon>Pezizomycotina</taxon>
        <taxon>Eurotiomycetes</taxon>
        <taxon>Eurotiomycetidae</taxon>
        <taxon>Eurotiales</taxon>
        <taxon>Aspergillaceae</taxon>
        <taxon>Penicilliopsis</taxon>
    </lineage>
</organism>
<proteinExistence type="inferred from homology"/>
<dbReference type="Gene3D" id="3.30.9.10">
    <property type="entry name" value="D-Amino Acid Oxidase, subunit A, domain 2"/>
    <property type="match status" value="1"/>
</dbReference>
<dbReference type="STRING" id="1073090.A0A1L9S5G1"/>
<evidence type="ECO:0000313" key="9">
    <source>
        <dbReference type="Proteomes" id="UP000184188"/>
    </source>
</evidence>
<accession>A0A1L9S5G1</accession>
<dbReference type="GO" id="GO:0005737">
    <property type="term" value="C:cytoplasm"/>
    <property type="evidence" value="ECO:0007669"/>
    <property type="project" value="TreeGrafter"/>
</dbReference>
<dbReference type="InterPro" id="IPR006076">
    <property type="entry name" value="FAD-dep_OxRdtase"/>
</dbReference>
<dbReference type="GeneID" id="34614072"/>
<dbReference type="VEuPathDB" id="FungiDB:ASPZODRAFT_20515"/>
<keyword evidence="9" id="KW-1185">Reference proteome</keyword>
<comment type="cofactor">
    <cofactor evidence="1 6">
        <name>FAD</name>
        <dbReference type="ChEBI" id="CHEBI:57692"/>
    </cofactor>
</comment>
<reference evidence="9" key="1">
    <citation type="journal article" date="2017" name="Genome Biol.">
        <title>Comparative genomics reveals high biological diversity and specific adaptations in the industrially and medically important fungal genus Aspergillus.</title>
        <authorList>
            <person name="de Vries R.P."/>
            <person name="Riley R."/>
            <person name="Wiebenga A."/>
            <person name="Aguilar-Osorio G."/>
            <person name="Amillis S."/>
            <person name="Uchima C.A."/>
            <person name="Anderluh G."/>
            <person name="Asadollahi M."/>
            <person name="Askin M."/>
            <person name="Barry K."/>
            <person name="Battaglia E."/>
            <person name="Bayram O."/>
            <person name="Benocci T."/>
            <person name="Braus-Stromeyer S.A."/>
            <person name="Caldana C."/>
            <person name="Canovas D."/>
            <person name="Cerqueira G.C."/>
            <person name="Chen F."/>
            <person name="Chen W."/>
            <person name="Choi C."/>
            <person name="Clum A."/>
            <person name="Dos Santos R.A."/>
            <person name="Damasio A.R."/>
            <person name="Diallinas G."/>
            <person name="Emri T."/>
            <person name="Fekete E."/>
            <person name="Flipphi M."/>
            <person name="Freyberg S."/>
            <person name="Gallo A."/>
            <person name="Gournas C."/>
            <person name="Habgood R."/>
            <person name="Hainaut M."/>
            <person name="Harispe M.L."/>
            <person name="Henrissat B."/>
            <person name="Hilden K.S."/>
            <person name="Hope R."/>
            <person name="Hossain A."/>
            <person name="Karabika E."/>
            <person name="Karaffa L."/>
            <person name="Karanyi Z."/>
            <person name="Krasevec N."/>
            <person name="Kuo A."/>
            <person name="Kusch H."/>
            <person name="LaButti K."/>
            <person name="Lagendijk E.L."/>
            <person name="Lapidus A."/>
            <person name="Levasseur A."/>
            <person name="Lindquist E."/>
            <person name="Lipzen A."/>
            <person name="Logrieco A.F."/>
            <person name="MacCabe A."/>
            <person name="Maekelae M.R."/>
            <person name="Malavazi I."/>
            <person name="Melin P."/>
            <person name="Meyer V."/>
            <person name="Mielnichuk N."/>
            <person name="Miskei M."/>
            <person name="Molnar A.P."/>
            <person name="Mule G."/>
            <person name="Ngan C.Y."/>
            <person name="Orejas M."/>
            <person name="Orosz E."/>
            <person name="Ouedraogo J.P."/>
            <person name="Overkamp K.M."/>
            <person name="Park H.-S."/>
            <person name="Perrone G."/>
            <person name="Piumi F."/>
            <person name="Punt P.J."/>
            <person name="Ram A.F."/>
            <person name="Ramon A."/>
            <person name="Rauscher S."/>
            <person name="Record E."/>
            <person name="Riano-Pachon D.M."/>
            <person name="Robert V."/>
            <person name="Roehrig J."/>
            <person name="Ruller R."/>
            <person name="Salamov A."/>
            <person name="Salih N.S."/>
            <person name="Samson R.A."/>
            <person name="Sandor E."/>
            <person name="Sanguinetti M."/>
            <person name="Schuetze T."/>
            <person name="Sepcic K."/>
            <person name="Shelest E."/>
            <person name="Sherlock G."/>
            <person name="Sophianopoulou V."/>
            <person name="Squina F.M."/>
            <person name="Sun H."/>
            <person name="Susca A."/>
            <person name="Todd R.B."/>
            <person name="Tsang A."/>
            <person name="Unkles S.E."/>
            <person name="van de Wiele N."/>
            <person name="van Rossen-Uffink D."/>
            <person name="Oliveira J.V."/>
            <person name="Vesth T.C."/>
            <person name="Visser J."/>
            <person name="Yu J.-H."/>
            <person name="Zhou M."/>
            <person name="Andersen M.R."/>
            <person name="Archer D.B."/>
            <person name="Baker S.E."/>
            <person name="Benoit I."/>
            <person name="Brakhage A.A."/>
            <person name="Braus G.H."/>
            <person name="Fischer R."/>
            <person name="Frisvad J.C."/>
            <person name="Goldman G.H."/>
            <person name="Houbraken J."/>
            <person name="Oakley B."/>
            <person name="Pocsi I."/>
            <person name="Scazzocchio C."/>
            <person name="Seiboth B."/>
            <person name="vanKuyk P.A."/>
            <person name="Wortman J."/>
            <person name="Dyer P.S."/>
            <person name="Grigoriev I.V."/>
        </authorList>
    </citation>
    <scope>NUCLEOTIDE SEQUENCE [LARGE SCALE GENOMIC DNA]</scope>
    <source>
        <strain evidence="9">CBS 506.65</strain>
    </source>
</reference>
<feature type="binding site" evidence="6">
    <location>
        <position position="158"/>
    </location>
    <ligand>
        <name>FAD</name>
        <dbReference type="ChEBI" id="CHEBI:57692"/>
    </ligand>
</feature>
<dbReference type="OrthoDB" id="2015447at2759"/>
<protein>
    <recommendedName>
        <fullName evidence="7">FAD dependent oxidoreductase domain-containing protein</fullName>
    </recommendedName>
</protein>
<dbReference type="InterPro" id="IPR023209">
    <property type="entry name" value="DAO"/>
</dbReference>
<dbReference type="Pfam" id="PF01266">
    <property type="entry name" value="DAO"/>
    <property type="match status" value="1"/>
</dbReference>
<dbReference type="PIRSF" id="PIRSF000189">
    <property type="entry name" value="D-aa_oxidase"/>
    <property type="match status" value="1"/>
</dbReference>
<evidence type="ECO:0000256" key="6">
    <source>
        <dbReference type="PIRSR" id="PIRSR000189-1"/>
    </source>
</evidence>
<sequence>MVKVTILGAGVTGMTIASCLPKDSEITIVGAHLPGDAPSKEWASPWAAAIWVGVHESSPREQAMQLRAFAGLWALAETDPASSVRRTTVTEIMDMGCKADVWYQYKVPDFRFLGPGELPQGALYGMRYSSVVITPTVFLPWMAARLQAQGVRFQRLKVTSLAQLQGMGHDILINASGYGSKTLLDVQDSAMLPVRLQSAIIKHPTYQGLHIHRGRDYYSTQFSRLDGTVYIGGIIEYGSDDVSVTEDGRDLIFRRAHQEQPEVFTSPDAQDYDLVSDHTGFYPMRARDKGGVRVEKELLGSQKVIHAYGQHAGGYVFSFGIAHEVANLVAEFMDQIPATSTPVRPARLS</sequence>
<dbReference type="SUPFAM" id="SSF51971">
    <property type="entry name" value="Nucleotide-binding domain"/>
    <property type="match status" value="1"/>
</dbReference>
<evidence type="ECO:0000256" key="3">
    <source>
        <dbReference type="ARBA" id="ARBA00022630"/>
    </source>
</evidence>
<evidence type="ECO:0000313" key="8">
    <source>
        <dbReference type="EMBL" id="OJJ42398.1"/>
    </source>
</evidence>
<dbReference type="RefSeq" id="XP_022576908.1">
    <property type="nucleotide sequence ID" value="XM_022727608.1"/>
</dbReference>
<dbReference type="AlphaFoldDB" id="A0A1L9S5G1"/>
<evidence type="ECO:0000256" key="4">
    <source>
        <dbReference type="ARBA" id="ARBA00022827"/>
    </source>
</evidence>
<dbReference type="Gene3D" id="3.40.50.720">
    <property type="entry name" value="NAD(P)-binding Rossmann-like Domain"/>
    <property type="match status" value="1"/>
</dbReference>
<evidence type="ECO:0000259" key="7">
    <source>
        <dbReference type="Pfam" id="PF01266"/>
    </source>
</evidence>
<feature type="domain" description="FAD dependent oxidoreductase" evidence="7">
    <location>
        <begin position="3"/>
        <end position="328"/>
    </location>
</feature>
<dbReference type="PANTHER" id="PTHR11530:SF11">
    <property type="entry name" value="D-ASPARTATE OXIDASE"/>
    <property type="match status" value="1"/>
</dbReference>
<keyword evidence="4 6" id="KW-0274">FAD</keyword>
<comment type="similarity">
    <text evidence="2">Belongs to the DAMOX/DASOX family.</text>
</comment>
<dbReference type="SUPFAM" id="SSF54373">
    <property type="entry name" value="FAD-linked reductases, C-terminal domain"/>
    <property type="match status" value="1"/>
</dbReference>
<dbReference type="Proteomes" id="UP000184188">
    <property type="component" value="Unassembled WGS sequence"/>
</dbReference>
<dbReference type="GO" id="GO:0003884">
    <property type="term" value="F:D-amino-acid oxidase activity"/>
    <property type="evidence" value="ECO:0007669"/>
    <property type="project" value="InterPro"/>
</dbReference>
<dbReference type="GO" id="GO:0019478">
    <property type="term" value="P:D-amino acid catabolic process"/>
    <property type="evidence" value="ECO:0007669"/>
    <property type="project" value="TreeGrafter"/>
</dbReference>
<evidence type="ECO:0000256" key="2">
    <source>
        <dbReference type="ARBA" id="ARBA00006730"/>
    </source>
</evidence>
<evidence type="ECO:0000256" key="1">
    <source>
        <dbReference type="ARBA" id="ARBA00001974"/>
    </source>
</evidence>